<dbReference type="RefSeq" id="WP_361706542.1">
    <property type="nucleotide sequence ID" value="NZ_JBEZVE010000018.1"/>
</dbReference>
<evidence type="ECO:0000256" key="1">
    <source>
        <dbReference type="SAM" id="MobiDB-lite"/>
    </source>
</evidence>
<evidence type="ECO:0000313" key="4">
    <source>
        <dbReference type="Proteomes" id="UP001550739"/>
    </source>
</evidence>
<keyword evidence="2" id="KW-0472">Membrane</keyword>
<dbReference type="Proteomes" id="UP001550739">
    <property type="component" value="Unassembled WGS sequence"/>
</dbReference>
<feature type="transmembrane region" description="Helical" evidence="2">
    <location>
        <begin position="275"/>
        <end position="292"/>
    </location>
</feature>
<sequence length="562" mass="60507">MSIRSSTLSAPASLQPPPPPPPSSPALRWSPGPARYRVPLLVIAAVLPLYWGWDAVLATDGGDLAAQYAWAGFVGRHPDTPYGLFWFGGVHTVNYSVISPHLMALLGVRAVSVMSGISATWMLAMLLERTVARVPLWPALVGALGLWYNVVLGRTTFALGLAFALAGLLAVADRAPRPARLAVAVCGALFATMGSPVAGLFLLVAGAGYLVARQYGKCLALTLPPVAVVGLTTLLFPFQGEQPMAAGRMILPALLSAAVVWAAPRKWRVVRASSALYAAGVVLTWLVPSPIGNNVERLALLFAPAVLLAAALHRRSGATRNGVPRAHVRAMTLVTALSVSYLCVTSLMHLRSPDPVPGWVTHTDGVLAALARLGANRGRVELPTDRDHRGATLLGPHVELMRGWNQQLDVERGRLFYEGELDGPRYHAWLRQWAVGYVVLHDGTPDRSAERETALIKEGQDWLELVWHDRYWKIYRVRDTLPLVSAPAELEQAGEAELTLRMPRAGASTVRIAYSPWLRAEGACVSAAGPWTRLTAPRAGVYRLTSDYVAGPVDDRGCRPAG</sequence>
<evidence type="ECO:0008006" key="5">
    <source>
        <dbReference type="Google" id="ProtNLM"/>
    </source>
</evidence>
<keyword evidence="2" id="KW-0812">Transmembrane</keyword>
<dbReference type="EMBL" id="JBEZVE010000018">
    <property type="protein sequence ID" value="MEU3785037.1"/>
    <property type="molecule type" value="Genomic_DNA"/>
</dbReference>
<organism evidence="3 4">
    <name type="scientific">Streptomyces sp. 900129855</name>
    <dbReference type="NCBI Taxonomy" id="3155129"/>
    <lineage>
        <taxon>Bacteria</taxon>
        <taxon>Bacillati</taxon>
        <taxon>Actinomycetota</taxon>
        <taxon>Actinomycetes</taxon>
        <taxon>Kitasatosporales</taxon>
        <taxon>Streptomycetaceae</taxon>
        <taxon>Streptomyces</taxon>
    </lineage>
</organism>
<feature type="transmembrane region" description="Helical" evidence="2">
    <location>
        <begin position="136"/>
        <end position="169"/>
    </location>
</feature>
<gene>
    <name evidence="3" type="ORF">AB0E89_31625</name>
</gene>
<feature type="transmembrane region" description="Helical" evidence="2">
    <location>
        <begin position="181"/>
        <end position="211"/>
    </location>
</feature>
<reference evidence="3 4" key="1">
    <citation type="submission" date="2024-06" db="EMBL/GenBank/DDBJ databases">
        <title>The Natural Products Discovery Center: Release of the First 8490 Sequenced Strains for Exploring Actinobacteria Biosynthetic Diversity.</title>
        <authorList>
            <person name="Kalkreuter E."/>
            <person name="Kautsar S.A."/>
            <person name="Yang D."/>
            <person name="Bader C.D."/>
            <person name="Teijaro C.N."/>
            <person name="Fluegel L."/>
            <person name="Davis C.M."/>
            <person name="Simpson J.R."/>
            <person name="Lauterbach L."/>
            <person name="Steele A.D."/>
            <person name="Gui C."/>
            <person name="Meng S."/>
            <person name="Li G."/>
            <person name="Viehrig K."/>
            <person name="Ye F."/>
            <person name="Su P."/>
            <person name="Kiefer A.F."/>
            <person name="Nichols A."/>
            <person name="Cepeda A.J."/>
            <person name="Yan W."/>
            <person name="Fan B."/>
            <person name="Jiang Y."/>
            <person name="Adhikari A."/>
            <person name="Zheng C.-J."/>
            <person name="Schuster L."/>
            <person name="Cowan T.M."/>
            <person name="Smanski M.J."/>
            <person name="Chevrette M.G."/>
            <person name="De Carvalho L.P.S."/>
            <person name="Shen B."/>
        </authorList>
    </citation>
    <scope>NUCLEOTIDE SEQUENCE [LARGE SCALE GENOMIC DNA]</scope>
    <source>
        <strain evidence="3 4">NPDC033843</strain>
    </source>
</reference>
<keyword evidence="4" id="KW-1185">Reference proteome</keyword>
<feature type="compositionally biased region" description="Pro residues" evidence="1">
    <location>
        <begin position="14"/>
        <end position="24"/>
    </location>
</feature>
<keyword evidence="2" id="KW-1133">Transmembrane helix</keyword>
<evidence type="ECO:0000256" key="2">
    <source>
        <dbReference type="SAM" id="Phobius"/>
    </source>
</evidence>
<evidence type="ECO:0000313" key="3">
    <source>
        <dbReference type="EMBL" id="MEU3785037.1"/>
    </source>
</evidence>
<feature type="transmembrane region" description="Helical" evidence="2">
    <location>
        <begin position="36"/>
        <end position="53"/>
    </location>
</feature>
<protein>
    <recommendedName>
        <fullName evidence="5">Integral membrane protein</fullName>
    </recommendedName>
</protein>
<feature type="compositionally biased region" description="Low complexity" evidence="1">
    <location>
        <begin position="1"/>
        <end position="13"/>
    </location>
</feature>
<comment type="caution">
    <text evidence="3">The sequence shown here is derived from an EMBL/GenBank/DDBJ whole genome shotgun (WGS) entry which is preliminary data.</text>
</comment>
<feature type="transmembrane region" description="Helical" evidence="2">
    <location>
        <begin position="244"/>
        <end position="263"/>
    </location>
</feature>
<accession>A0ABV2ZR52</accession>
<name>A0ABV2ZR52_9ACTN</name>
<feature type="region of interest" description="Disordered" evidence="1">
    <location>
        <begin position="1"/>
        <end position="27"/>
    </location>
</feature>
<proteinExistence type="predicted"/>
<feature type="transmembrane region" description="Helical" evidence="2">
    <location>
        <begin position="102"/>
        <end position="124"/>
    </location>
</feature>
<feature type="transmembrane region" description="Helical" evidence="2">
    <location>
        <begin position="218"/>
        <end position="238"/>
    </location>
</feature>